<dbReference type="VEuPathDB" id="FungiDB:CTRG_00784"/>
<comment type="function">
    <text evidence="10">S-adenosyl-L-methionine-dependent methyltransferase that acts as a component of the wybutosine biosynthesis pathway. Wybutosine is a hyper modified guanosine with a tricyclic base found at the 3'-position adjacent to the anticodon of eukaryotic phenylalanine tRNA. Probably methylates N-4 position of wybutosine-86 to produce wybutosine-72.</text>
</comment>
<dbReference type="FunFam" id="3.30.1960.10:FF:000003">
    <property type="entry name" value="tRNA methyltransferase"/>
    <property type="match status" value="1"/>
</dbReference>
<dbReference type="GO" id="GO:0008175">
    <property type="term" value="F:tRNA methyltransferase activity"/>
    <property type="evidence" value="ECO:0007669"/>
    <property type="project" value="EnsemblFungi"/>
</dbReference>
<evidence type="ECO:0000256" key="9">
    <source>
        <dbReference type="ARBA" id="ARBA00049202"/>
    </source>
</evidence>
<evidence type="ECO:0000256" key="12">
    <source>
        <dbReference type="SAM" id="MobiDB-lite"/>
    </source>
</evidence>
<evidence type="ECO:0000256" key="11">
    <source>
        <dbReference type="ARBA" id="ARBA00069229"/>
    </source>
</evidence>
<name>C5M3Z5_CANTT</name>
<evidence type="ECO:0000259" key="14">
    <source>
        <dbReference type="Pfam" id="PF02676"/>
    </source>
</evidence>
<dbReference type="GO" id="GO:0031591">
    <property type="term" value="P:wybutosine biosynthetic process"/>
    <property type="evidence" value="ECO:0007669"/>
    <property type="project" value="EnsemblFungi"/>
</dbReference>
<comment type="catalytic activity">
    <reaction evidence="9">
        <text>4-demethyl-7-[(3S)-3-amino-3-carboxypropyl]wyosine(37) in tRNA(Phe) + S-adenosyl-L-methionine = 7-[(3S)-3-amino-3-carboxypropyl]wyosine(37) in tRNA(Phe) + S-adenosyl-L-homocysteine + H(+)</text>
        <dbReference type="Rhea" id="RHEA:36635"/>
        <dbReference type="Rhea" id="RHEA-COMP:10378"/>
        <dbReference type="Rhea" id="RHEA-COMP:10379"/>
        <dbReference type="ChEBI" id="CHEBI:15378"/>
        <dbReference type="ChEBI" id="CHEBI:57856"/>
        <dbReference type="ChEBI" id="CHEBI:59789"/>
        <dbReference type="ChEBI" id="CHEBI:73543"/>
        <dbReference type="ChEBI" id="CHEBI:73550"/>
        <dbReference type="EC" id="2.1.1.282"/>
    </reaction>
</comment>
<dbReference type="AlphaFoldDB" id="C5M3Z5"/>
<keyword evidence="7" id="KW-0819">tRNA processing</keyword>
<keyword evidence="6" id="KW-0949">S-adenosyl-L-methionine</keyword>
<keyword evidence="13" id="KW-0812">Transmembrane</keyword>
<dbReference type="InterPro" id="IPR003827">
    <property type="entry name" value="tRNA_yW-synthesising"/>
</dbReference>
<gene>
    <name evidence="15" type="ORF">CTRG_00784</name>
</gene>
<dbReference type="RefSeq" id="XP_002546003.1">
    <property type="nucleotide sequence ID" value="XM_002545957.1"/>
</dbReference>
<comment type="similarity">
    <text evidence="2">Belongs to the TYW3 family.</text>
</comment>
<evidence type="ECO:0000256" key="6">
    <source>
        <dbReference type="ARBA" id="ARBA00022691"/>
    </source>
</evidence>
<evidence type="ECO:0000256" key="10">
    <source>
        <dbReference type="ARBA" id="ARBA00058049"/>
    </source>
</evidence>
<dbReference type="EMBL" id="GG692395">
    <property type="protein sequence ID" value="EER36045.1"/>
    <property type="molecule type" value="Genomic_DNA"/>
</dbReference>
<proteinExistence type="inferred from homology"/>
<keyword evidence="13" id="KW-0472">Membrane</keyword>
<dbReference type="EC" id="2.1.1.282" evidence="3"/>
<dbReference type="KEGG" id="ctp:CTRG_00784"/>
<comment type="pathway">
    <text evidence="1">tRNA modification; wybutosine-tRNA(Phe) biosynthesis.</text>
</comment>
<evidence type="ECO:0000256" key="1">
    <source>
        <dbReference type="ARBA" id="ARBA00004797"/>
    </source>
</evidence>
<feature type="transmembrane region" description="Helical" evidence="13">
    <location>
        <begin position="21"/>
        <end position="42"/>
    </location>
</feature>
<dbReference type="SUPFAM" id="SSF111278">
    <property type="entry name" value="SSo0622-like"/>
    <property type="match status" value="1"/>
</dbReference>
<dbReference type="PANTHER" id="PTHR48418">
    <property type="entry name" value="TRNA WYBUTOSINE-SYNTHESIZING PROTEIN 3"/>
    <property type="match status" value="1"/>
</dbReference>
<dbReference type="Gene3D" id="3.30.1960.10">
    <property type="entry name" value="tRNA wybutosine-synthesizing-like"/>
    <property type="match status" value="1"/>
</dbReference>
<organism evidence="15 16">
    <name type="scientific">Candida tropicalis (strain ATCC MYA-3404 / T1)</name>
    <name type="common">Yeast</name>
    <dbReference type="NCBI Taxonomy" id="294747"/>
    <lineage>
        <taxon>Eukaryota</taxon>
        <taxon>Fungi</taxon>
        <taxon>Dikarya</taxon>
        <taxon>Ascomycota</taxon>
        <taxon>Saccharomycotina</taxon>
        <taxon>Pichiomycetes</taxon>
        <taxon>Debaryomycetaceae</taxon>
        <taxon>Candida/Lodderomyces clade</taxon>
        <taxon>Candida</taxon>
    </lineage>
</organism>
<feature type="compositionally biased region" description="Basic and acidic residues" evidence="12">
    <location>
        <begin position="278"/>
        <end position="289"/>
    </location>
</feature>
<keyword evidence="13" id="KW-1133">Transmembrane helix</keyword>
<evidence type="ECO:0000256" key="3">
    <source>
        <dbReference type="ARBA" id="ARBA00012750"/>
    </source>
</evidence>
<evidence type="ECO:0000313" key="15">
    <source>
        <dbReference type="EMBL" id="EER36045.1"/>
    </source>
</evidence>
<evidence type="ECO:0000256" key="5">
    <source>
        <dbReference type="ARBA" id="ARBA00022679"/>
    </source>
</evidence>
<evidence type="ECO:0000256" key="2">
    <source>
        <dbReference type="ARBA" id="ARBA00008569"/>
    </source>
</evidence>
<accession>C5M3Z5</accession>
<dbReference type="GO" id="GO:0030488">
    <property type="term" value="P:tRNA methylation"/>
    <property type="evidence" value="ECO:0007669"/>
    <property type="project" value="EnsemblFungi"/>
</dbReference>
<evidence type="ECO:0000256" key="4">
    <source>
        <dbReference type="ARBA" id="ARBA00022603"/>
    </source>
</evidence>
<dbReference type="Proteomes" id="UP000002037">
    <property type="component" value="Unassembled WGS sequence"/>
</dbReference>
<protein>
    <recommendedName>
        <fullName evidence="11">tRNA wybutosine-synthesizing protein 3</fullName>
        <ecNumber evidence="3">2.1.1.282</ecNumber>
    </recommendedName>
    <alternativeName>
        <fullName evidence="8">tRNA(Phe) 7-((3-amino-3-carboxypropyl)-4-demethylwyosine(37)-N(4))-methyltransferase</fullName>
    </alternativeName>
</protein>
<feature type="domain" description="tRNA wybutosine-synthesizing protein" evidence="14">
    <location>
        <begin position="48"/>
        <end position="258"/>
    </location>
</feature>
<keyword evidence="16" id="KW-1185">Reference proteome</keyword>
<reference evidence="15 16" key="1">
    <citation type="journal article" date="2009" name="Nature">
        <title>Evolution of pathogenicity and sexual reproduction in eight Candida genomes.</title>
        <authorList>
            <person name="Butler G."/>
            <person name="Rasmussen M.D."/>
            <person name="Lin M.F."/>
            <person name="Santos M.A."/>
            <person name="Sakthikumar S."/>
            <person name="Munro C.A."/>
            <person name="Rheinbay E."/>
            <person name="Grabherr M."/>
            <person name="Forche A."/>
            <person name="Reedy J.L."/>
            <person name="Agrafioti I."/>
            <person name="Arnaud M.B."/>
            <person name="Bates S."/>
            <person name="Brown A.J."/>
            <person name="Brunke S."/>
            <person name="Costanzo M.C."/>
            <person name="Fitzpatrick D.A."/>
            <person name="de Groot P.W."/>
            <person name="Harris D."/>
            <person name="Hoyer L.L."/>
            <person name="Hube B."/>
            <person name="Klis F.M."/>
            <person name="Kodira C."/>
            <person name="Lennard N."/>
            <person name="Logue M.E."/>
            <person name="Martin R."/>
            <person name="Neiman A.M."/>
            <person name="Nikolaou E."/>
            <person name="Quail M.A."/>
            <person name="Quinn J."/>
            <person name="Santos M.C."/>
            <person name="Schmitzberger F.F."/>
            <person name="Sherlock G."/>
            <person name="Shah P."/>
            <person name="Silverstein K.A."/>
            <person name="Skrzypek M.S."/>
            <person name="Soll D."/>
            <person name="Staggs R."/>
            <person name="Stansfield I."/>
            <person name="Stumpf M.P."/>
            <person name="Sudbery P.E."/>
            <person name="Srikantha T."/>
            <person name="Zeng Q."/>
            <person name="Berman J."/>
            <person name="Berriman M."/>
            <person name="Heitman J."/>
            <person name="Gow N.A."/>
            <person name="Lorenz M.C."/>
            <person name="Birren B.W."/>
            <person name="Kellis M."/>
            <person name="Cuomo C.A."/>
        </authorList>
    </citation>
    <scope>NUCLEOTIDE SEQUENCE [LARGE SCALE GENOMIC DNA]</scope>
    <source>
        <strain evidence="16">ATCC MYA-3404 / T1</strain>
    </source>
</reference>
<evidence type="ECO:0000256" key="8">
    <source>
        <dbReference type="ARBA" id="ARBA00030554"/>
    </source>
</evidence>
<dbReference type="eggNOG" id="KOG1228">
    <property type="taxonomic scope" value="Eukaryota"/>
</dbReference>
<evidence type="ECO:0000256" key="13">
    <source>
        <dbReference type="SAM" id="Phobius"/>
    </source>
</evidence>
<keyword evidence="5" id="KW-0808">Transferase</keyword>
<sequence>MYILIRICVNEKDKNYLCNNFFFFSSSLIFIIIIIITTTTSMQNSFDQKKKSILSEISTNGPDNLDASPKGTIDEFCIPIINVINSHKDMVTTSSCSGRVSVFLEGVKAADSTSIVSKGNHGHWLFVTHDPKDLDDWYNSIPFKYDQHKFPTDSTSRSILYKFEALILHVKCRDEETAQKLYILAMNNGFRESGIGNNFNVAIRISIKLDIPIGFQDLGSDDLNCFVNKEYLKYITEISHDRFRENFKKLDQLQVSIENMIKEDASGKAALSSKKKYKYTETKEERRERMIKEGLERQQKLKEAKELEQQNQ</sequence>
<evidence type="ECO:0000256" key="7">
    <source>
        <dbReference type="ARBA" id="ARBA00022694"/>
    </source>
</evidence>
<dbReference type="OrthoDB" id="263283at2759"/>
<dbReference type="STRING" id="294747.C5M3Z5"/>
<keyword evidence="4" id="KW-0489">Methyltransferase</keyword>
<dbReference type="Pfam" id="PF02676">
    <property type="entry name" value="TYW3"/>
    <property type="match status" value="1"/>
</dbReference>
<dbReference type="GeneID" id="8298978"/>
<dbReference type="InterPro" id="IPR036602">
    <property type="entry name" value="tRNA_yW-synthesising-like_sf"/>
</dbReference>
<dbReference type="HOGENOM" id="CLU_047426_0_0_1"/>
<dbReference type="PANTHER" id="PTHR48418:SF1">
    <property type="entry name" value="TRNA WYBUTOSINE-SYNTHESIZING PROTEIN 3"/>
    <property type="match status" value="1"/>
</dbReference>
<feature type="region of interest" description="Disordered" evidence="12">
    <location>
        <begin position="269"/>
        <end position="289"/>
    </location>
</feature>
<evidence type="ECO:0000313" key="16">
    <source>
        <dbReference type="Proteomes" id="UP000002037"/>
    </source>
</evidence>